<evidence type="ECO:0000259" key="7">
    <source>
        <dbReference type="Pfam" id="PF12698"/>
    </source>
</evidence>
<dbReference type="InterPro" id="IPR013525">
    <property type="entry name" value="ABC2_TM"/>
</dbReference>
<dbReference type="Pfam" id="PF02517">
    <property type="entry name" value="Rce1-like"/>
    <property type="match status" value="1"/>
</dbReference>
<keyword evidence="2 5" id="KW-0812">Transmembrane</keyword>
<evidence type="ECO:0000256" key="1">
    <source>
        <dbReference type="ARBA" id="ARBA00004141"/>
    </source>
</evidence>
<feature type="transmembrane region" description="Helical" evidence="5">
    <location>
        <begin position="181"/>
        <end position="207"/>
    </location>
</feature>
<feature type="domain" description="CAAX prenyl protease 2/Lysostaphin resistance protein A-like" evidence="6">
    <location>
        <begin position="534"/>
        <end position="621"/>
    </location>
</feature>
<evidence type="ECO:0000256" key="4">
    <source>
        <dbReference type="ARBA" id="ARBA00023136"/>
    </source>
</evidence>
<accession>A0A371ITW7</accession>
<comment type="caution">
    <text evidence="8">The sequence shown here is derived from an EMBL/GenBank/DDBJ whole genome shotgun (WGS) entry which is preliminary data.</text>
</comment>
<proteinExistence type="predicted"/>
<protein>
    <submittedName>
        <fullName evidence="8">CPBP family intramembrane metalloprotease</fullName>
    </submittedName>
</protein>
<feature type="transmembrane region" description="Helical" evidence="5">
    <location>
        <begin position="450"/>
        <end position="471"/>
    </location>
</feature>
<feature type="transmembrane region" description="Helical" evidence="5">
    <location>
        <begin position="427"/>
        <end position="444"/>
    </location>
</feature>
<dbReference type="EMBL" id="NOJZ02000007">
    <property type="protein sequence ID" value="RDY23934.1"/>
    <property type="molecule type" value="Genomic_DNA"/>
</dbReference>
<dbReference type="OrthoDB" id="5486437at2"/>
<feature type="transmembrane region" description="Helical" evidence="5">
    <location>
        <begin position="370"/>
        <end position="389"/>
    </location>
</feature>
<dbReference type="GO" id="GO:0004175">
    <property type="term" value="F:endopeptidase activity"/>
    <property type="evidence" value="ECO:0007669"/>
    <property type="project" value="UniProtKB-ARBA"/>
</dbReference>
<feature type="transmembrane region" description="Helical" evidence="5">
    <location>
        <begin position="237"/>
        <end position="262"/>
    </location>
</feature>
<keyword evidence="9" id="KW-1185">Reference proteome</keyword>
<organism evidence="8 9">
    <name type="scientific">Romboutsia maritimum</name>
    <dbReference type="NCBI Taxonomy" id="2020948"/>
    <lineage>
        <taxon>Bacteria</taxon>
        <taxon>Bacillati</taxon>
        <taxon>Bacillota</taxon>
        <taxon>Clostridia</taxon>
        <taxon>Peptostreptococcales</taxon>
        <taxon>Peptostreptococcaceae</taxon>
        <taxon>Romboutsia</taxon>
    </lineage>
</organism>
<keyword evidence="8" id="KW-0645">Protease</keyword>
<comment type="subcellular location">
    <subcellularLocation>
        <location evidence="1">Membrane</location>
        <topology evidence="1">Multi-pass membrane protein</topology>
    </subcellularLocation>
</comment>
<feature type="transmembrane region" description="Helical" evidence="5">
    <location>
        <begin position="609"/>
        <end position="629"/>
    </location>
</feature>
<dbReference type="InterPro" id="IPR003675">
    <property type="entry name" value="Rce1/LyrA-like_dom"/>
</dbReference>
<feature type="transmembrane region" description="Helical" evidence="5">
    <location>
        <begin position="570"/>
        <end position="603"/>
    </location>
</feature>
<keyword evidence="8" id="KW-0482">Metalloprotease</keyword>
<feature type="transmembrane region" description="Helical" evidence="5">
    <location>
        <begin position="534"/>
        <end position="558"/>
    </location>
</feature>
<evidence type="ECO:0000313" key="9">
    <source>
        <dbReference type="Proteomes" id="UP000243494"/>
    </source>
</evidence>
<keyword evidence="3 5" id="KW-1133">Transmembrane helix</keyword>
<feature type="transmembrane region" description="Helical" evidence="5">
    <location>
        <begin position="492"/>
        <end position="514"/>
    </location>
</feature>
<sequence length="683" mass="76722">MRSKIVKYIFKKEMIDILRDKKTLFMMIVLPIILYPVLIVGMTQVMTMTMNSMNEKDIKISFNTTPDKDLVNIINENKPKEEKKDGKLKIVDVGNYEEALEEQKIDAYIKIIKDEKIQNYKIYVNSSKENSNIASNKIEDVLNEYKRDKIENKLEQENMNVKETLEPISFETVDTAKNEEIAGYFLGQILPFILIIGVLLGAIYPAIDVMAGEKERGTLETLFTLPITNLELVIGKYMAVSFCAIVTAVLNVLSILLTMVFIATSGGLASQLGVDGFNFGQLAIPIFITLICICLFSMVVSAISMCVCSLAKSFKDAQNYITPVMLLVMIPSYVSMIPNIKLNRMTATIPVVNISLLIKSVLTFKADLNLIVLVMISNLAFVILSVILLSKMFNSEEILFGNNKSFSFLEKRCDIKKGTIPSVSDGVILYAVGLVLLIYVGTLVQIKFKIIGIGLTQIMIIALPVLFALYIKSDLKKIFRINIPSFKSIIGSILLWMGGFIIVQVITQGLLYLFPQNMEVVEALNNTLFIKDKFLMNLFIIAVMPAICEEIFFRGFIFTSFNRSKKTVKVAIICSGILFGFMHMDFLRIVPTSILGILFAYSVYKSGSILTSMIMHFLNNGLIVFMGHYPDNKLIKMSSFIELNFNESYITKLAILLAISAVLVLLGIVFLKEKKNKLEAYTD</sequence>
<feature type="transmembrane region" description="Helical" evidence="5">
    <location>
        <begin position="24"/>
        <end position="46"/>
    </location>
</feature>
<evidence type="ECO:0000256" key="2">
    <source>
        <dbReference type="ARBA" id="ARBA00022692"/>
    </source>
</evidence>
<evidence type="ECO:0000313" key="8">
    <source>
        <dbReference type="EMBL" id="RDY23934.1"/>
    </source>
</evidence>
<dbReference type="RefSeq" id="WP_095405024.1">
    <property type="nucleotide sequence ID" value="NZ_NOJZ02000007.1"/>
</dbReference>
<dbReference type="PANTHER" id="PTHR43471">
    <property type="entry name" value="ABC TRANSPORTER PERMEASE"/>
    <property type="match status" value="1"/>
</dbReference>
<dbReference type="GO" id="GO:0140359">
    <property type="term" value="F:ABC-type transporter activity"/>
    <property type="evidence" value="ECO:0007669"/>
    <property type="project" value="InterPro"/>
</dbReference>
<name>A0A371ITW7_9FIRM</name>
<dbReference type="NCBIfam" id="NF041647">
    <property type="entry name" value="ABC_perm_CPBP"/>
    <property type="match status" value="1"/>
</dbReference>
<dbReference type="PANTHER" id="PTHR43471:SF3">
    <property type="entry name" value="ABC TRANSPORTER PERMEASE PROTEIN NATB"/>
    <property type="match status" value="1"/>
</dbReference>
<keyword evidence="4 5" id="KW-0472">Membrane</keyword>
<dbReference type="GO" id="GO:0008237">
    <property type="term" value="F:metallopeptidase activity"/>
    <property type="evidence" value="ECO:0007669"/>
    <property type="project" value="UniProtKB-KW"/>
</dbReference>
<feature type="transmembrane region" description="Helical" evidence="5">
    <location>
        <begin position="320"/>
        <end position="340"/>
    </location>
</feature>
<gene>
    <name evidence="8" type="ORF">CHF27_006165</name>
</gene>
<evidence type="ECO:0000259" key="6">
    <source>
        <dbReference type="Pfam" id="PF02517"/>
    </source>
</evidence>
<dbReference type="GO" id="GO:0016020">
    <property type="term" value="C:membrane"/>
    <property type="evidence" value="ECO:0007669"/>
    <property type="project" value="UniProtKB-SubCell"/>
</dbReference>
<evidence type="ECO:0000256" key="3">
    <source>
        <dbReference type="ARBA" id="ARBA00022989"/>
    </source>
</evidence>
<dbReference type="GO" id="GO:0080120">
    <property type="term" value="P:CAAX-box protein maturation"/>
    <property type="evidence" value="ECO:0007669"/>
    <property type="project" value="UniProtKB-ARBA"/>
</dbReference>
<dbReference type="AlphaFoldDB" id="A0A371ITW7"/>
<dbReference type="GO" id="GO:0006508">
    <property type="term" value="P:proteolysis"/>
    <property type="evidence" value="ECO:0007669"/>
    <property type="project" value="UniProtKB-KW"/>
</dbReference>
<keyword evidence="8" id="KW-0378">Hydrolase</keyword>
<feature type="domain" description="ABC-2 type transporter transmembrane" evidence="7">
    <location>
        <begin position="21"/>
        <end position="389"/>
    </location>
</feature>
<feature type="transmembrane region" description="Helical" evidence="5">
    <location>
        <begin position="282"/>
        <end position="308"/>
    </location>
</feature>
<reference evidence="8 9" key="1">
    <citation type="journal article" date="2017" name="Genome Announc.">
        <title>Draft Genome Sequence of Romboutsia maritimum sp. nov. Strain CCRI-22766(T), Isolated from Coastal Estuarine Mud.</title>
        <authorList>
            <person name="Maheux A.F."/>
            <person name="Boudreau D.K."/>
            <person name="Berube E."/>
            <person name="Boissinot M."/>
            <person name="Raymond F."/>
            <person name="Brodeur S."/>
            <person name="Corbeil J."/>
            <person name="Brightwell G."/>
            <person name="Broda D."/>
            <person name="Omar R.F."/>
            <person name="Bergeron M.G."/>
        </authorList>
    </citation>
    <scope>NUCLEOTIDE SEQUENCE [LARGE SCALE GENOMIC DNA]</scope>
    <source>
        <strain evidence="8 9">CCRI-22766</strain>
    </source>
</reference>
<dbReference type="Pfam" id="PF12698">
    <property type="entry name" value="ABC2_membrane_3"/>
    <property type="match status" value="1"/>
</dbReference>
<dbReference type="Proteomes" id="UP000243494">
    <property type="component" value="Unassembled WGS sequence"/>
</dbReference>
<evidence type="ECO:0000256" key="5">
    <source>
        <dbReference type="SAM" id="Phobius"/>
    </source>
</evidence>
<feature type="transmembrane region" description="Helical" evidence="5">
    <location>
        <begin position="649"/>
        <end position="671"/>
    </location>
</feature>